<feature type="compositionally biased region" description="Basic and acidic residues" evidence="1">
    <location>
        <begin position="1"/>
        <end position="15"/>
    </location>
</feature>
<dbReference type="InterPro" id="IPR002562">
    <property type="entry name" value="3'-5'_exonuclease_dom"/>
</dbReference>
<dbReference type="AlphaFoldDB" id="A0A4S8LXQ3"/>
<dbReference type="PROSITE" id="PS00028">
    <property type="entry name" value="ZINC_FINGER_C2H2_1"/>
    <property type="match status" value="1"/>
</dbReference>
<dbReference type="EMBL" id="ML179235">
    <property type="protein sequence ID" value="THU93958.1"/>
    <property type="molecule type" value="Genomic_DNA"/>
</dbReference>
<feature type="region of interest" description="Disordered" evidence="1">
    <location>
        <begin position="82"/>
        <end position="105"/>
    </location>
</feature>
<reference evidence="3 4" key="1">
    <citation type="journal article" date="2019" name="Nat. Ecol. Evol.">
        <title>Megaphylogeny resolves global patterns of mushroom evolution.</title>
        <authorList>
            <person name="Varga T."/>
            <person name="Krizsan K."/>
            <person name="Foldi C."/>
            <person name="Dima B."/>
            <person name="Sanchez-Garcia M."/>
            <person name="Sanchez-Ramirez S."/>
            <person name="Szollosi G.J."/>
            <person name="Szarkandi J.G."/>
            <person name="Papp V."/>
            <person name="Albert L."/>
            <person name="Andreopoulos W."/>
            <person name="Angelini C."/>
            <person name="Antonin V."/>
            <person name="Barry K.W."/>
            <person name="Bougher N.L."/>
            <person name="Buchanan P."/>
            <person name="Buyck B."/>
            <person name="Bense V."/>
            <person name="Catcheside P."/>
            <person name="Chovatia M."/>
            <person name="Cooper J."/>
            <person name="Damon W."/>
            <person name="Desjardin D."/>
            <person name="Finy P."/>
            <person name="Geml J."/>
            <person name="Haridas S."/>
            <person name="Hughes K."/>
            <person name="Justo A."/>
            <person name="Karasinski D."/>
            <person name="Kautmanova I."/>
            <person name="Kiss B."/>
            <person name="Kocsube S."/>
            <person name="Kotiranta H."/>
            <person name="LaButti K.M."/>
            <person name="Lechner B.E."/>
            <person name="Liimatainen K."/>
            <person name="Lipzen A."/>
            <person name="Lukacs Z."/>
            <person name="Mihaltcheva S."/>
            <person name="Morgado L.N."/>
            <person name="Niskanen T."/>
            <person name="Noordeloos M.E."/>
            <person name="Ohm R.A."/>
            <person name="Ortiz-Santana B."/>
            <person name="Ovrebo C."/>
            <person name="Racz N."/>
            <person name="Riley R."/>
            <person name="Savchenko A."/>
            <person name="Shiryaev A."/>
            <person name="Soop K."/>
            <person name="Spirin V."/>
            <person name="Szebenyi C."/>
            <person name="Tomsovsky M."/>
            <person name="Tulloss R.E."/>
            <person name="Uehling J."/>
            <person name="Grigoriev I.V."/>
            <person name="Vagvolgyi C."/>
            <person name="Papp T."/>
            <person name="Martin F.M."/>
            <person name="Miettinen O."/>
            <person name="Hibbett D.S."/>
            <person name="Nagy L.G."/>
        </authorList>
    </citation>
    <scope>NUCLEOTIDE SEQUENCE [LARGE SCALE GENOMIC DNA]</scope>
    <source>
        <strain evidence="3 4">CBS 962.96</strain>
    </source>
</reference>
<dbReference type="GO" id="GO:0008408">
    <property type="term" value="F:3'-5' exonuclease activity"/>
    <property type="evidence" value="ECO:0007669"/>
    <property type="project" value="InterPro"/>
</dbReference>
<dbReference type="InterPro" id="IPR036397">
    <property type="entry name" value="RNaseH_sf"/>
</dbReference>
<dbReference type="Gene3D" id="3.30.420.10">
    <property type="entry name" value="Ribonuclease H-like superfamily/Ribonuclease H"/>
    <property type="match status" value="1"/>
</dbReference>
<dbReference type="OrthoDB" id="3267843at2759"/>
<gene>
    <name evidence="3" type="ORF">K435DRAFT_967048</name>
</gene>
<dbReference type="Pfam" id="PF20499">
    <property type="entry name" value="DUF6729"/>
    <property type="match status" value="1"/>
</dbReference>
<feature type="region of interest" description="Disordered" evidence="1">
    <location>
        <begin position="1"/>
        <end position="27"/>
    </location>
</feature>
<feature type="region of interest" description="Disordered" evidence="1">
    <location>
        <begin position="779"/>
        <end position="799"/>
    </location>
</feature>
<dbReference type="GO" id="GO:0003676">
    <property type="term" value="F:nucleic acid binding"/>
    <property type="evidence" value="ECO:0007669"/>
    <property type="project" value="InterPro"/>
</dbReference>
<evidence type="ECO:0000256" key="1">
    <source>
        <dbReference type="SAM" id="MobiDB-lite"/>
    </source>
</evidence>
<sequence>MTGAERKQQKNEHGGARAGSGRKPREVIVPEVSSDGVHVSGHNAHLPPHPIFTATRLASTTQSESNNDPGISVEVNAPNLHSGSNAGNLFSDTNDSVPNSASRDQFLSESEWERLLAEQQQAKEVDPQTDGYGNYVDESVYDEVPALGSESLDDIPDSFGANEAEETMGIQTEYLATILTKLKDEIKSRNRPDCYAAGTFWIRPRDPIFALDAAFKAEGFCSPVELYHLPVFVWLPTFLPGTPESFYCSQCKENLNVTRTLSKHGWQSNHTARRVRNLDGDYYLLTNRFICDGKTGGCKKTYSGYDETILAQLPRHLQASFPEYNNRNAYAGTYPSHQFLQAVFMEWMRAHRIFMDRTVASLPGTVLKADHTFKLLKYLATLSGVSICSSMYSVVNEFEECRAQALTLTKSLSLVKDLYSGIGKGLKEHGHSQTKLMYTDNASRELAFHEAATSSLKDNVKHIDLNPYARLPLFSIPSESFSFNYYETFQAMDYACFSGPLAALHAKAGIVHIVQVSGPDFAYVFKVTNFKTTASVPQNLKTLVCSPRVIKVGRSVSADLQRLAEAWGLPDLAKMLKTHPAPYIDLGIGLTQYLRKDSAIQLSDWSQSPLTSEQQIYAALDTYVSWCIWNKLSKLPSVGLQITKESIIIGQPISLYSGRQIVAHGIIATQPQKLTQYPSTPETDDLMGETKYINITRTRIAVTIEEVLKPGHVLSIHKATLAEMSNFTLPFHCAVTLTAIRTRSLQPPATVDETSSVNIPPAPDPESLIYQEIPIPSNELGDVEEDEIDNESSDDSDDEYGALDVTIAAYPDPNQNAEAQHSSVIDNPVFAQSDKSDELPSRTLEDLWHVMHGLNRFLPRGHSAFKSFARHFKRILLVPVREDEDKVGFANRTGGTYRNPFENWTLDEIMELAAEVNVVTSFPQPNLLATRIETSEVFGIIPIPEQTTKKYDIRTATRPVIQPIIYYRDTPAHLRIHLSTAPLNAYVYLQQQQRTAHPVVPVHTHAEYTLFNELIKTEKFIRVSSKSNSKNINFEKMAREWNHHVDSRYSQSVIPGHASALYYKLPGQLEQHHKVWAALLAENATLYNSEISRKEATAILTDSARYASTLPPTQLSTQKSRKGKEKAIEPQTDDLTTTLPFNDIEMADVFGTSPTNEDFMVEDSMETQDAQDASGSANVAIKTKTTSSLHSESVGSGSGSIKKAKKKAKRCGLCIDATCSQAEACPGSGGSRFCTRNHTFPEGKRRRICH</sequence>
<dbReference type="Pfam" id="PF01612">
    <property type="entry name" value="DNA_pol_A_exo1"/>
    <property type="match status" value="1"/>
</dbReference>
<dbReference type="GO" id="GO:0006139">
    <property type="term" value="P:nucleobase-containing compound metabolic process"/>
    <property type="evidence" value="ECO:0007669"/>
    <property type="project" value="InterPro"/>
</dbReference>
<evidence type="ECO:0000313" key="3">
    <source>
        <dbReference type="EMBL" id="THU93958.1"/>
    </source>
</evidence>
<evidence type="ECO:0000313" key="4">
    <source>
        <dbReference type="Proteomes" id="UP000297245"/>
    </source>
</evidence>
<dbReference type="SUPFAM" id="SSF53098">
    <property type="entry name" value="Ribonuclease H-like"/>
    <property type="match status" value="1"/>
</dbReference>
<organism evidence="3 4">
    <name type="scientific">Dendrothele bispora (strain CBS 962.96)</name>
    <dbReference type="NCBI Taxonomy" id="1314807"/>
    <lineage>
        <taxon>Eukaryota</taxon>
        <taxon>Fungi</taxon>
        <taxon>Dikarya</taxon>
        <taxon>Basidiomycota</taxon>
        <taxon>Agaricomycotina</taxon>
        <taxon>Agaricomycetes</taxon>
        <taxon>Agaricomycetidae</taxon>
        <taxon>Agaricales</taxon>
        <taxon>Agaricales incertae sedis</taxon>
        <taxon>Dendrothele</taxon>
    </lineage>
</organism>
<dbReference type="InterPro" id="IPR013087">
    <property type="entry name" value="Znf_C2H2_type"/>
</dbReference>
<name>A0A4S8LXQ3_DENBC</name>
<keyword evidence="4" id="KW-1185">Reference proteome</keyword>
<protein>
    <recommendedName>
        <fullName evidence="2">C2H2-type domain-containing protein</fullName>
    </recommendedName>
</protein>
<evidence type="ECO:0000259" key="2">
    <source>
        <dbReference type="PROSITE" id="PS00028"/>
    </source>
</evidence>
<feature type="compositionally biased region" description="Acidic residues" evidence="1">
    <location>
        <begin position="781"/>
        <end position="799"/>
    </location>
</feature>
<accession>A0A4S8LXQ3</accession>
<dbReference type="Proteomes" id="UP000297245">
    <property type="component" value="Unassembled WGS sequence"/>
</dbReference>
<feature type="domain" description="C2H2-type" evidence="2">
    <location>
        <begin position="248"/>
        <end position="270"/>
    </location>
</feature>
<dbReference type="InterPro" id="IPR046616">
    <property type="entry name" value="DUF6729"/>
</dbReference>
<proteinExistence type="predicted"/>
<dbReference type="InterPro" id="IPR012337">
    <property type="entry name" value="RNaseH-like_sf"/>
</dbReference>